<protein>
    <submittedName>
        <fullName evidence="1">Uncharacterized protein</fullName>
    </submittedName>
</protein>
<accession>A0A2P5HW02</accession>
<reference evidence="1" key="1">
    <citation type="submission" date="2017-09" db="EMBL/GenBank/DDBJ databases">
        <title>Polyketide synthases of a Diaporthe helianthi virulent isolate.</title>
        <authorList>
            <person name="Baroncelli R."/>
        </authorList>
    </citation>
    <scope>NUCLEOTIDE SEQUENCE [LARGE SCALE GENOMIC DNA]</scope>
    <source>
        <strain evidence="1">7/96</strain>
    </source>
</reference>
<evidence type="ECO:0000313" key="2">
    <source>
        <dbReference type="Proteomes" id="UP000094444"/>
    </source>
</evidence>
<keyword evidence="2" id="KW-1185">Reference proteome</keyword>
<comment type="caution">
    <text evidence="1">The sequence shown here is derived from an EMBL/GenBank/DDBJ whole genome shotgun (WGS) entry which is preliminary data.</text>
</comment>
<evidence type="ECO:0000313" key="1">
    <source>
        <dbReference type="EMBL" id="POS74457.1"/>
    </source>
</evidence>
<dbReference type="InParanoid" id="A0A2P5HW02"/>
<dbReference type="AlphaFoldDB" id="A0A2P5HW02"/>
<name>A0A2P5HW02_DIAHE</name>
<sequence>MNPMLPDSIAHPQRILRVQAQSRILNLSLITHLKHSSRVRPPKDRIRKDSRLLSPLIPRSSTASQKSTTKFVTTWRWKCCVATGSQLPGFKTKWMLLASRVATSTQAFAVSPKPTYSG</sequence>
<dbReference type="Proteomes" id="UP000094444">
    <property type="component" value="Unassembled WGS sequence"/>
</dbReference>
<organism evidence="1 2">
    <name type="scientific">Diaporthe helianthi</name>
    <dbReference type="NCBI Taxonomy" id="158607"/>
    <lineage>
        <taxon>Eukaryota</taxon>
        <taxon>Fungi</taxon>
        <taxon>Dikarya</taxon>
        <taxon>Ascomycota</taxon>
        <taxon>Pezizomycotina</taxon>
        <taxon>Sordariomycetes</taxon>
        <taxon>Sordariomycetidae</taxon>
        <taxon>Diaporthales</taxon>
        <taxon>Diaporthaceae</taxon>
        <taxon>Diaporthe</taxon>
    </lineage>
</organism>
<dbReference type="EMBL" id="MAVT02000626">
    <property type="protein sequence ID" value="POS74457.1"/>
    <property type="molecule type" value="Genomic_DNA"/>
</dbReference>
<proteinExistence type="predicted"/>
<gene>
    <name evidence="1" type="ORF">DHEL01_v207149</name>
</gene>